<dbReference type="PATRIC" id="fig|1122146.4.peg.676"/>
<evidence type="ECO:0000313" key="2">
    <source>
        <dbReference type="Proteomes" id="UP000051500"/>
    </source>
</evidence>
<dbReference type="Gene3D" id="3.40.91.30">
    <property type="match status" value="1"/>
</dbReference>
<dbReference type="OrthoDB" id="1667101at2"/>
<accession>A0A0R2KH22</accession>
<dbReference type="EMBL" id="JQBZ01000025">
    <property type="protein sequence ID" value="KRN88691.1"/>
    <property type="molecule type" value="Genomic_DNA"/>
</dbReference>
<comment type="caution">
    <text evidence="1">The sequence shown here is derived from an EMBL/GenBank/DDBJ whole genome shotgun (WGS) entry which is preliminary data.</text>
</comment>
<dbReference type="RefSeq" id="WP_027107095.1">
    <property type="nucleotide sequence ID" value="NZ_JQBZ01000025.1"/>
</dbReference>
<dbReference type="Proteomes" id="UP000051500">
    <property type="component" value="Unassembled WGS sequence"/>
</dbReference>
<protein>
    <submittedName>
        <fullName evidence="1">Uncharacterized protein</fullName>
    </submittedName>
</protein>
<gene>
    <name evidence="1" type="ORF">IV53_GL000657</name>
</gene>
<sequence length="186" mass="21422">MKVIQTEYKGYLFRSRLEARWAVFFDSVGVDWEYEVEGFELEDGSKYLPDFLIHGVKGCYEGDLYVEVKGYLSKSDANKIRLFAKEHPILIVSRIPYGSDISYITENTSNMSRKSVHGIVPFNFKFIDGRNAPAHMGLNKKGGFELFQNGSFFLEERNDESTEKAYRNARQARFEFGESPKLVGVR</sequence>
<dbReference type="AlphaFoldDB" id="A0A0R2KH22"/>
<dbReference type="STRING" id="1122146.IV53_GL000657"/>
<proteinExistence type="predicted"/>
<keyword evidence="2" id="KW-1185">Reference proteome</keyword>
<organism evidence="1 2">
    <name type="scientific">Ligilactobacillus ceti DSM 22408</name>
    <dbReference type="NCBI Taxonomy" id="1122146"/>
    <lineage>
        <taxon>Bacteria</taxon>
        <taxon>Bacillati</taxon>
        <taxon>Bacillota</taxon>
        <taxon>Bacilli</taxon>
        <taxon>Lactobacillales</taxon>
        <taxon>Lactobacillaceae</taxon>
        <taxon>Ligilactobacillus</taxon>
    </lineage>
</organism>
<evidence type="ECO:0000313" key="1">
    <source>
        <dbReference type="EMBL" id="KRN88691.1"/>
    </source>
</evidence>
<reference evidence="1 2" key="1">
    <citation type="journal article" date="2015" name="Genome Announc.">
        <title>Expanding the biotechnology potential of lactobacilli through comparative genomics of 213 strains and associated genera.</title>
        <authorList>
            <person name="Sun Z."/>
            <person name="Harris H.M."/>
            <person name="McCann A."/>
            <person name="Guo C."/>
            <person name="Argimon S."/>
            <person name="Zhang W."/>
            <person name="Yang X."/>
            <person name="Jeffery I.B."/>
            <person name="Cooney J.C."/>
            <person name="Kagawa T.F."/>
            <person name="Liu W."/>
            <person name="Song Y."/>
            <person name="Salvetti E."/>
            <person name="Wrobel A."/>
            <person name="Rasinkangas P."/>
            <person name="Parkhill J."/>
            <person name="Rea M.C."/>
            <person name="O'Sullivan O."/>
            <person name="Ritari J."/>
            <person name="Douillard F.P."/>
            <person name="Paul Ross R."/>
            <person name="Yang R."/>
            <person name="Briner A.E."/>
            <person name="Felis G.E."/>
            <person name="de Vos W.M."/>
            <person name="Barrangou R."/>
            <person name="Klaenhammer T.R."/>
            <person name="Caufield P.W."/>
            <person name="Cui Y."/>
            <person name="Zhang H."/>
            <person name="O'Toole P.W."/>
        </authorList>
    </citation>
    <scope>NUCLEOTIDE SEQUENCE [LARGE SCALE GENOMIC DNA]</scope>
    <source>
        <strain evidence="1 2">DSM 22408</strain>
    </source>
</reference>
<name>A0A0R2KH22_9LACO</name>